<dbReference type="OrthoDB" id="5786920at2"/>
<protein>
    <recommendedName>
        <fullName evidence="4">FAD/FMN-containing dehydrogenase</fullName>
    </recommendedName>
</protein>
<feature type="signal peptide" evidence="1">
    <location>
        <begin position="1"/>
        <end position="20"/>
    </location>
</feature>
<reference evidence="2 3" key="1">
    <citation type="submission" date="2017-06" db="EMBL/GenBank/DDBJ databases">
        <title>Reclassification of a Polynucleobacter cosmopolitanus strain isolated from tropical Lake Victoria as Polynucleobacter victoriensis comb. nov.</title>
        <authorList>
            <person name="Hahn M.W."/>
        </authorList>
    </citation>
    <scope>NUCLEOTIDE SEQUENCE [LARGE SCALE GENOMIC DNA]</scope>
    <source>
        <strain evidence="2 3">MWH-MoIso2</strain>
    </source>
</reference>
<comment type="caution">
    <text evidence="2">The sequence shown here is derived from an EMBL/GenBank/DDBJ whole genome shotgun (WGS) entry which is preliminary data.</text>
</comment>
<evidence type="ECO:0000313" key="3">
    <source>
        <dbReference type="Proteomes" id="UP000215188"/>
    </source>
</evidence>
<evidence type="ECO:0000313" key="2">
    <source>
        <dbReference type="EMBL" id="OXL15108.1"/>
    </source>
</evidence>
<proteinExistence type="predicted"/>
<name>A0A229FU85_9BURK</name>
<dbReference type="Proteomes" id="UP000215188">
    <property type="component" value="Unassembled WGS sequence"/>
</dbReference>
<evidence type="ECO:0008006" key="4">
    <source>
        <dbReference type="Google" id="ProtNLM"/>
    </source>
</evidence>
<feature type="chain" id="PRO_5012714449" description="FAD/FMN-containing dehydrogenase" evidence="1">
    <location>
        <begin position="21"/>
        <end position="158"/>
    </location>
</feature>
<keyword evidence="1" id="KW-0732">Signal</keyword>
<keyword evidence="3" id="KW-1185">Reference proteome</keyword>
<sequence length="158" mass="17244">MKKLLGLALFLCGFALIASANQPAGAARIGDSLVLEMKDQHDQTVAINEQTNLILFAAGKSTSALMSKTLEDLPPTILKDKKAIYVADISGMPGFITKMVAIPKMQKRPYTIAILRDEAQSKLFPQKDDAITVIKLKSGKVTEINFVTKQEEIIKALQ</sequence>
<accession>A0A229FU85</accession>
<dbReference type="AlphaFoldDB" id="A0A229FU85"/>
<organism evidence="2 3">
    <name type="scientific">Polynucleobacter cosmopolitanus</name>
    <dbReference type="NCBI Taxonomy" id="351345"/>
    <lineage>
        <taxon>Bacteria</taxon>
        <taxon>Pseudomonadati</taxon>
        <taxon>Pseudomonadota</taxon>
        <taxon>Betaproteobacteria</taxon>
        <taxon>Burkholderiales</taxon>
        <taxon>Burkholderiaceae</taxon>
        <taxon>Polynucleobacter</taxon>
    </lineage>
</organism>
<evidence type="ECO:0000256" key="1">
    <source>
        <dbReference type="SAM" id="SignalP"/>
    </source>
</evidence>
<dbReference type="EMBL" id="NJGG01000002">
    <property type="protein sequence ID" value="OXL15108.1"/>
    <property type="molecule type" value="Genomic_DNA"/>
</dbReference>
<dbReference type="RefSeq" id="WP_089516303.1">
    <property type="nucleotide sequence ID" value="NZ_NJGG01000002.1"/>
</dbReference>
<gene>
    <name evidence="2" type="ORF">AOC33_07330</name>
</gene>